<reference evidence="1 2" key="2">
    <citation type="submission" date="2018-03" db="EMBL/GenBank/DDBJ databases">
        <authorList>
            <person name="Keele B.F."/>
        </authorList>
    </citation>
    <scope>NUCLEOTIDE SEQUENCE [LARGE SCALE GENOMIC DNA]</scope>
    <source>
        <strain evidence="1 2">D13</strain>
    </source>
</reference>
<evidence type="ECO:0000313" key="2">
    <source>
        <dbReference type="Proteomes" id="UP000241074"/>
    </source>
</evidence>
<dbReference type="Proteomes" id="UP000241074">
    <property type="component" value="Chromosome"/>
</dbReference>
<evidence type="ECO:0000313" key="1">
    <source>
        <dbReference type="EMBL" id="AVP97710.1"/>
    </source>
</evidence>
<proteinExistence type="predicted"/>
<accession>A0A2P1PSA5</accession>
<keyword evidence="2" id="KW-1185">Reference proteome</keyword>
<reference evidence="1 2" key="1">
    <citation type="submission" date="2018-03" db="EMBL/GenBank/DDBJ databases">
        <title>Ahniella affigens gen. nov., sp. nov., a gammaproteobacterium isolated from sandy soil near a stream.</title>
        <authorList>
            <person name="Ko Y."/>
            <person name="Kim J.-H."/>
        </authorList>
    </citation>
    <scope>NUCLEOTIDE SEQUENCE [LARGE SCALE GENOMIC DNA]</scope>
    <source>
        <strain evidence="1 2">D13</strain>
    </source>
</reference>
<organism evidence="1 2">
    <name type="scientific">Ahniella affigens</name>
    <dbReference type="NCBI Taxonomy" id="2021234"/>
    <lineage>
        <taxon>Bacteria</taxon>
        <taxon>Pseudomonadati</taxon>
        <taxon>Pseudomonadota</taxon>
        <taxon>Gammaproteobacteria</taxon>
        <taxon>Lysobacterales</taxon>
        <taxon>Rhodanobacteraceae</taxon>
        <taxon>Ahniella</taxon>
    </lineage>
</organism>
<name>A0A2P1PSA5_9GAMM</name>
<dbReference type="RefSeq" id="WP_106891630.1">
    <property type="nucleotide sequence ID" value="NZ_CP027860.1"/>
</dbReference>
<dbReference type="AlphaFoldDB" id="A0A2P1PSA5"/>
<dbReference type="EMBL" id="CP027860">
    <property type="protein sequence ID" value="AVP97710.1"/>
    <property type="molecule type" value="Genomic_DNA"/>
</dbReference>
<dbReference type="KEGG" id="xba:C7S18_11095"/>
<sequence>MSLSAFYCPPPIRHRRPLTARDYARRDFAIELFDRGDYPSAITEIFTHAMPEVLADKPFALPFSFAQGSALFDVRIEGNDLLITTVLAELVDGANATALLRFALSRLAGSGQVWQPRLKAKVLRLEFREALADLHPLKLLEVLLKLPADASQHDQWLAEEFQVARPGAAPLRALSSDEAAAALKFWQQHWRDMEILHNEVRRRRSVRMLDFVGSLASHLVRVVLPLHGSLRITLDEQADEISDRDESVSKRDSAMAKLIRSMQAVDEARLLASLGHGDYAINPLREGSPSSIHSLYGAGERMQTIHEHRANGRLLEAGLELVAYASYLLGSFSWPEPVEQALLQFLASAHEKPIREVLDSLLKQAEQLANEFGKHGVQTPSEEEPAETMP</sequence>
<gene>
    <name evidence="1" type="ORF">C7S18_11095</name>
</gene>
<protein>
    <submittedName>
        <fullName evidence="1">Uncharacterized protein</fullName>
    </submittedName>
</protein>